<comment type="function">
    <text evidence="1">Exerts its effect at some terminal stage of cytochrome c oxidase synthesis, probably by being involved in the insertion of the copper B into subunit I.</text>
</comment>
<comment type="similarity">
    <text evidence="3">Belongs to the DPH4 family.</text>
</comment>
<comment type="caution">
    <text evidence="11">The sequence shown here is derived from an EMBL/GenBank/DDBJ whole genome shotgun (WGS) entry which is preliminary data.</text>
</comment>
<dbReference type="InterPro" id="IPR018253">
    <property type="entry name" value="DnaJ_domain_CS"/>
</dbReference>
<dbReference type="PRINTS" id="PR00625">
    <property type="entry name" value="JDOMAIN"/>
</dbReference>
<evidence type="ECO:0008006" key="13">
    <source>
        <dbReference type="Google" id="ProtNLM"/>
    </source>
</evidence>
<evidence type="ECO:0000256" key="3">
    <source>
        <dbReference type="ARBA" id="ARBA00006169"/>
    </source>
</evidence>
<dbReference type="Proteomes" id="UP001345219">
    <property type="component" value="Chromosome 12"/>
</dbReference>
<proteinExistence type="inferred from homology"/>
<accession>A0AAN7GQZ7</accession>
<name>A0AAN7GQZ7_9MYRT</name>
<keyword evidence="12" id="KW-1185">Reference proteome</keyword>
<dbReference type="Pfam" id="PF00226">
    <property type="entry name" value="DnaJ"/>
    <property type="match status" value="1"/>
</dbReference>
<dbReference type="Pfam" id="PF04442">
    <property type="entry name" value="CtaG_Cox11"/>
    <property type="match status" value="1"/>
</dbReference>
<evidence type="ECO:0000256" key="6">
    <source>
        <dbReference type="ARBA" id="ARBA00022989"/>
    </source>
</evidence>
<dbReference type="InterPro" id="IPR001623">
    <property type="entry name" value="DnaJ_domain"/>
</dbReference>
<evidence type="ECO:0000313" key="11">
    <source>
        <dbReference type="EMBL" id="KAK4748828.1"/>
    </source>
</evidence>
<dbReference type="GO" id="GO:0005507">
    <property type="term" value="F:copper ion binding"/>
    <property type="evidence" value="ECO:0007669"/>
    <property type="project" value="InterPro"/>
</dbReference>
<reference evidence="11 12" key="1">
    <citation type="journal article" date="2023" name="Hortic Res">
        <title>Pangenome of water caltrop reveals structural variations and asymmetric subgenome divergence after allopolyploidization.</title>
        <authorList>
            <person name="Zhang X."/>
            <person name="Chen Y."/>
            <person name="Wang L."/>
            <person name="Yuan Y."/>
            <person name="Fang M."/>
            <person name="Shi L."/>
            <person name="Lu R."/>
            <person name="Comes H.P."/>
            <person name="Ma Y."/>
            <person name="Chen Y."/>
            <person name="Huang G."/>
            <person name="Zhou Y."/>
            <person name="Zheng Z."/>
            <person name="Qiu Y."/>
        </authorList>
    </citation>
    <scope>NUCLEOTIDE SEQUENCE [LARGE SCALE GENOMIC DNA]</scope>
    <source>
        <tissue evidence="11">Roots</tissue>
    </source>
</reference>
<dbReference type="InterPro" id="IPR023471">
    <property type="entry name" value="CtaG/Cox11_dom_sf"/>
</dbReference>
<dbReference type="Gene3D" id="2.60.370.10">
    <property type="entry name" value="Ctag/Cox11"/>
    <property type="match status" value="1"/>
</dbReference>
<keyword evidence="8" id="KW-0472">Membrane</keyword>
<dbReference type="InterPro" id="IPR007872">
    <property type="entry name" value="DPH_MB_dom"/>
</dbReference>
<dbReference type="PROSITE" id="PS50076">
    <property type="entry name" value="DNAJ_2"/>
    <property type="match status" value="1"/>
</dbReference>
<dbReference type="InterPro" id="IPR007533">
    <property type="entry name" value="Cyt_c_oxidase_assmbl_CtaG"/>
</dbReference>
<gene>
    <name evidence="11" type="ORF">SAY87_015414</name>
</gene>
<protein>
    <recommendedName>
        <fullName evidence="13">DNAJ heat shock N-terminal domain-containing protein</fullName>
    </recommendedName>
</protein>
<keyword evidence="6" id="KW-1133">Transmembrane helix</keyword>
<evidence type="ECO:0000256" key="5">
    <source>
        <dbReference type="ARBA" id="ARBA00022723"/>
    </source>
</evidence>
<dbReference type="SMART" id="SM00271">
    <property type="entry name" value="DnaJ"/>
    <property type="match status" value="1"/>
</dbReference>
<dbReference type="SUPFAM" id="SSF110111">
    <property type="entry name" value="Ctag/Cox11"/>
    <property type="match status" value="1"/>
</dbReference>
<feature type="domain" description="DPH-type MB" evidence="10">
    <location>
        <begin position="245"/>
        <end position="324"/>
    </location>
</feature>
<keyword evidence="5" id="KW-0479">Metal-binding</keyword>
<dbReference type="PANTHER" id="PTHR21320:SF3">
    <property type="entry name" value="CYTOCHROME C OXIDASE ASSEMBLY PROTEIN COX11, MITOCHONDRIAL-RELATED"/>
    <property type="match status" value="1"/>
</dbReference>
<organism evidence="11 12">
    <name type="scientific">Trapa incisa</name>
    <dbReference type="NCBI Taxonomy" id="236973"/>
    <lineage>
        <taxon>Eukaryota</taxon>
        <taxon>Viridiplantae</taxon>
        <taxon>Streptophyta</taxon>
        <taxon>Embryophyta</taxon>
        <taxon>Tracheophyta</taxon>
        <taxon>Spermatophyta</taxon>
        <taxon>Magnoliopsida</taxon>
        <taxon>eudicotyledons</taxon>
        <taxon>Gunneridae</taxon>
        <taxon>Pentapetalae</taxon>
        <taxon>rosids</taxon>
        <taxon>malvids</taxon>
        <taxon>Myrtales</taxon>
        <taxon>Lythraceae</taxon>
        <taxon>Trapa</taxon>
    </lineage>
</organism>
<feature type="domain" description="J" evidence="9">
    <location>
        <begin position="165"/>
        <end position="236"/>
    </location>
</feature>
<dbReference type="SUPFAM" id="SSF144217">
    <property type="entry name" value="CSL zinc finger"/>
    <property type="match status" value="1"/>
</dbReference>
<dbReference type="CDD" id="cd06257">
    <property type="entry name" value="DnaJ"/>
    <property type="match status" value="1"/>
</dbReference>
<evidence type="ECO:0000256" key="8">
    <source>
        <dbReference type="ARBA" id="ARBA00023136"/>
    </source>
</evidence>
<dbReference type="GO" id="GO:0005743">
    <property type="term" value="C:mitochondrial inner membrane"/>
    <property type="evidence" value="ECO:0007669"/>
    <property type="project" value="UniProtKB-SubCell"/>
</dbReference>
<keyword evidence="4" id="KW-0812">Transmembrane</keyword>
<evidence type="ECO:0000259" key="9">
    <source>
        <dbReference type="PROSITE" id="PS50076"/>
    </source>
</evidence>
<keyword evidence="7" id="KW-0408">Iron</keyword>
<dbReference type="Gene3D" id="1.10.287.110">
    <property type="entry name" value="DnaJ domain"/>
    <property type="match status" value="1"/>
</dbReference>
<evidence type="ECO:0000313" key="12">
    <source>
        <dbReference type="Proteomes" id="UP001345219"/>
    </source>
</evidence>
<evidence type="ECO:0000256" key="7">
    <source>
        <dbReference type="ARBA" id="ARBA00023004"/>
    </source>
</evidence>
<evidence type="ECO:0000256" key="1">
    <source>
        <dbReference type="ARBA" id="ARBA00004007"/>
    </source>
</evidence>
<dbReference type="PROSITE" id="PS51074">
    <property type="entry name" value="DPH_MB"/>
    <property type="match status" value="1"/>
</dbReference>
<dbReference type="SUPFAM" id="SSF46565">
    <property type="entry name" value="Chaperone J-domain"/>
    <property type="match status" value="1"/>
</dbReference>
<evidence type="ECO:0000259" key="10">
    <source>
        <dbReference type="PROSITE" id="PS51074"/>
    </source>
</evidence>
<evidence type="ECO:0000256" key="2">
    <source>
        <dbReference type="ARBA" id="ARBA00004243"/>
    </source>
</evidence>
<comment type="subcellular location">
    <subcellularLocation>
        <location evidence="2">Mitochondrion inner membrane</location>
        <topology evidence="2">Single-pass membrane protein</topology>
        <orientation evidence="2">Intermembrane side</orientation>
    </subcellularLocation>
</comment>
<evidence type="ECO:0000256" key="4">
    <source>
        <dbReference type="ARBA" id="ARBA00022692"/>
    </source>
</evidence>
<dbReference type="EMBL" id="JAXIOK010000019">
    <property type="protein sequence ID" value="KAK4748828.1"/>
    <property type="molecule type" value="Genomic_DNA"/>
</dbReference>
<dbReference type="InterPro" id="IPR036671">
    <property type="entry name" value="DPH_MB_sf"/>
</dbReference>
<sequence length="400" mass="44785">MAILVSVTLSVPLLPPKTLSRAHAQGMYLRTPGPATLACGTTMMKVSRLHALQQEPRRSRPFPNLIHQDHLLIFVVIAVPLHGFDPRPNHPKQQGVRSSAVTDLQIVSVTHLTAFQKSIPRKRLGKRRLSLRLGGALEFGAAARPRHTKPLKHRMVLGEHTLKMTLYEVLSVGEDASYEDIKASYRTKVLSHHPDKLRVPAASETAYPDKFKFHEIQEAWEILSDARSRRRYDRELQASRQDVLVSEDVRLDEMTVEDVGEALQLLYSCRCGDYFSIDSQDLEDMGYPLLKDESGMSIKTPDGSPASVVIPCGSCSLRIREIAVQFNADVADGMPWKFTPTQREVRVKPGESALAFYTAENQSSTPITGVSTYNVTPMKVYKTKFGSIFIWIMQNFDLGG</sequence>
<dbReference type="PANTHER" id="PTHR21320">
    <property type="entry name" value="CYTOCHROME C OXIDASE ASSEMBLY PROTEIN COX11-RELATED"/>
    <property type="match status" value="1"/>
</dbReference>
<dbReference type="PROSITE" id="PS00636">
    <property type="entry name" value="DNAJ_1"/>
    <property type="match status" value="1"/>
</dbReference>
<dbReference type="AlphaFoldDB" id="A0AAN7GQZ7"/>
<dbReference type="InterPro" id="IPR036869">
    <property type="entry name" value="J_dom_sf"/>
</dbReference>